<dbReference type="Proteomes" id="UP000208106">
    <property type="component" value="Segment"/>
</dbReference>
<organism evidence="3 4">
    <name type="scientific">Testudinid alphaherpesvirus 3</name>
    <dbReference type="NCBI Taxonomy" id="2560801"/>
    <lineage>
        <taxon>Viruses</taxon>
        <taxon>Duplodnaviria</taxon>
        <taxon>Heunggongvirae</taxon>
        <taxon>Peploviricota</taxon>
        <taxon>Herviviricetes</taxon>
        <taxon>Herpesvirales</taxon>
        <taxon>Orthoherpesviridae</taxon>
        <taxon>Alphaherpesvirinae</taxon>
        <taxon>Scutavirus</taxon>
        <taxon>Scutavirus testudinidalpha3</taxon>
    </lineage>
</organism>
<evidence type="ECO:0000313" key="1">
    <source>
        <dbReference type="EMBL" id="AIU39348.1"/>
    </source>
</evidence>
<keyword evidence="5" id="KW-1185">Reference proteome</keyword>
<dbReference type="KEGG" id="vg:26122617"/>
<reference evidence="5 6" key="1">
    <citation type="journal article" date="2015" name="J. Virol.">
        <title>The Genome of a Tortoise Herpesvirus (Testudinid Herpesvirus 3) Has a Novel Structure and Contains a Large Region That Is Not Required for Replication In Vitro or Virulence In Vivo.</title>
        <authorList>
            <person name="Gandar F."/>
            <person name="Wilkie G.S."/>
            <person name="Gatherer D."/>
            <person name="Kerr K."/>
            <person name="Marlier D."/>
            <person name="Diez M."/>
            <person name="Marschang R.E."/>
            <person name="Mast J."/>
            <person name="Dewals B.G."/>
            <person name="Davison A.J."/>
            <person name="Vanderplasschen A.F."/>
        </authorList>
    </citation>
    <scope>NUCLEOTIDE SEQUENCE [LARGE SCALE GENOMIC DNA]</scope>
    <source>
        <strain evidence="1 5">1976</strain>
        <strain evidence="2 6">4295/7R</strain>
    </source>
</reference>
<evidence type="ECO:0000313" key="2">
    <source>
        <dbReference type="EMBL" id="AIU39442.1"/>
    </source>
</evidence>
<evidence type="ECO:0000313" key="6">
    <source>
        <dbReference type="Proteomes" id="UP000240599"/>
    </source>
</evidence>
<dbReference type="EMBL" id="KM924292">
    <property type="protein sequence ID" value="AIU39348.1"/>
    <property type="molecule type" value="Genomic_DNA"/>
</dbReference>
<dbReference type="EMBL" id="KM924293">
    <property type="protein sequence ID" value="AIU39442.1"/>
    <property type="molecule type" value="Genomic_DNA"/>
</dbReference>
<dbReference type="EMBL" id="KT008627">
    <property type="protein sequence ID" value="AKV40665.1"/>
    <property type="molecule type" value="Genomic_DNA"/>
</dbReference>
<name>A0A0K1R184_9ALPH</name>
<protein>
    <submittedName>
        <fullName evidence="1">Protein TE38</fullName>
    </submittedName>
</protein>
<evidence type="ECO:0000313" key="5">
    <source>
        <dbReference type="Proteomes" id="UP000208106"/>
    </source>
</evidence>
<proteinExistence type="predicted"/>
<reference evidence="3 4" key="2">
    <citation type="journal article" date="2015" name="PLoS ONE">
        <title>A Genomic Approach to Unravel Host-Pathogen Interaction in Chelonians: The Example of Testudinid Herpesvirus 3.</title>
        <authorList>
            <person name="Origgi F.C."/>
            <person name="Tecilla M."/>
            <person name="Pilo P."/>
            <person name="Aloisio F."/>
            <person name="Otten P."/>
            <person name="Aguilar-Bultet L."/>
            <person name="Sattler U."/>
            <person name="Roccabianca P."/>
            <person name="Romero C.H."/>
            <person name="Bloom D.C."/>
            <person name="Jacobson E.R."/>
        </authorList>
    </citation>
    <scope>NUCLEOTIDE SEQUENCE [LARGE SCALE GENOMIC DNA]</scope>
    <source>
        <strain evidence="3">US1976/98</strain>
    </source>
</reference>
<gene>
    <name evidence="3" type="primary">ORF18</name>
    <name evidence="1" type="synonym">TE38</name>
</gene>
<dbReference type="Proteomes" id="UP000100290">
    <property type="component" value="Segment"/>
</dbReference>
<evidence type="ECO:0000313" key="3">
    <source>
        <dbReference type="EMBL" id="AKV40665.1"/>
    </source>
</evidence>
<accession>A0A0K1R184</accession>
<evidence type="ECO:0000313" key="4">
    <source>
        <dbReference type="Proteomes" id="UP000100290"/>
    </source>
</evidence>
<dbReference type="Proteomes" id="UP000240599">
    <property type="component" value="Segment"/>
</dbReference>
<sequence length="120" mass="13502">MTEMVSGMQSTSEQMCTLFSHELSHDGAVAIQNSARIILSMTKFIVPVCTAILQQTNCEGEYEDVATDQEIETAKNTACRLITQAMTENRPEDRLELQSLIEAYKLKITELKLRRTLSDT</sequence>